<sequence length="371" mass="42942">MLGVPDVKFSLTLLLLYMGYVRYRRFQRLKNIQNQYSRIWKEGKLEPEQAQEIIQNYLFYEHPIIIQLGTQSALIKVYALPSFARLLVRTGQLKSPDSISKRVADTATLIATWLSCPLIRPGTSSDPDSDPRGAIAVARVNYLHRKYKISNDDFLYNLGLFIQEPLDWVARYDWRRPDDLERDATFIFWKEIGMRMGIQNIWGDRKEMVEWIKEYENLHLVPSSDSEILANTTISFFLRRFPAVLGIRPFFRNIALTLLADRHRTTMGLPDPPRIFRIAIPLILKFRGPGLIGAVVDALFPESQGLRRLWEKTLVRLNLANPDKFPGPKWKSQGYRLEELGPIEFENQGHEEVLEMAAKLQGCPIKGQWGI</sequence>
<gene>
    <name evidence="2" type="ORF">Clacol_006934</name>
</gene>
<evidence type="ECO:0000313" key="2">
    <source>
        <dbReference type="EMBL" id="GJJ12690.1"/>
    </source>
</evidence>
<protein>
    <recommendedName>
        <fullName evidence="1">ER-bound oxygenase mpaB/mpaB'/Rubber oxygenase catalytic domain-containing protein</fullName>
    </recommendedName>
</protein>
<feature type="domain" description="ER-bound oxygenase mpaB/mpaB'/Rubber oxygenase catalytic" evidence="1">
    <location>
        <begin position="87"/>
        <end position="274"/>
    </location>
</feature>
<evidence type="ECO:0000259" key="1">
    <source>
        <dbReference type="Pfam" id="PF09995"/>
    </source>
</evidence>
<accession>A0AAV5AEL1</accession>
<dbReference type="Proteomes" id="UP001050691">
    <property type="component" value="Unassembled WGS sequence"/>
</dbReference>
<dbReference type="Pfam" id="PF09995">
    <property type="entry name" value="MPAB_Lcp_cat"/>
    <property type="match status" value="1"/>
</dbReference>
<comment type="caution">
    <text evidence="2">The sequence shown here is derived from an EMBL/GenBank/DDBJ whole genome shotgun (WGS) entry which is preliminary data.</text>
</comment>
<dbReference type="InterPro" id="IPR018713">
    <property type="entry name" value="MPAB/Lcp_cat_dom"/>
</dbReference>
<reference evidence="2" key="1">
    <citation type="submission" date="2021-10" db="EMBL/GenBank/DDBJ databases">
        <title>De novo Genome Assembly of Clathrus columnatus (Basidiomycota, Fungi) Using Illumina and Nanopore Sequence Data.</title>
        <authorList>
            <person name="Ogiso-Tanaka E."/>
            <person name="Itagaki H."/>
            <person name="Hosoya T."/>
            <person name="Hosaka K."/>
        </authorList>
    </citation>
    <scope>NUCLEOTIDE SEQUENCE</scope>
    <source>
        <strain evidence="2">MO-923</strain>
    </source>
</reference>
<dbReference type="EMBL" id="BPWL01000007">
    <property type="protein sequence ID" value="GJJ12690.1"/>
    <property type="molecule type" value="Genomic_DNA"/>
</dbReference>
<dbReference type="InterPro" id="IPR046366">
    <property type="entry name" value="MPAB"/>
</dbReference>
<dbReference type="PANTHER" id="PTHR36124">
    <property type="match status" value="1"/>
</dbReference>
<organism evidence="2 3">
    <name type="scientific">Clathrus columnatus</name>
    <dbReference type="NCBI Taxonomy" id="1419009"/>
    <lineage>
        <taxon>Eukaryota</taxon>
        <taxon>Fungi</taxon>
        <taxon>Dikarya</taxon>
        <taxon>Basidiomycota</taxon>
        <taxon>Agaricomycotina</taxon>
        <taxon>Agaricomycetes</taxon>
        <taxon>Phallomycetidae</taxon>
        <taxon>Phallales</taxon>
        <taxon>Clathraceae</taxon>
        <taxon>Clathrus</taxon>
    </lineage>
</organism>
<proteinExistence type="predicted"/>
<keyword evidence="3" id="KW-1185">Reference proteome</keyword>
<dbReference type="GO" id="GO:0016491">
    <property type="term" value="F:oxidoreductase activity"/>
    <property type="evidence" value="ECO:0007669"/>
    <property type="project" value="InterPro"/>
</dbReference>
<dbReference type="AlphaFoldDB" id="A0AAV5AEL1"/>
<name>A0AAV5AEL1_9AGAM</name>
<evidence type="ECO:0000313" key="3">
    <source>
        <dbReference type="Proteomes" id="UP001050691"/>
    </source>
</evidence>
<dbReference type="PANTHER" id="PTHR36124:SF1">
    <property type="entry name" value="ER-BOUND OXYGENASE MPAB_MPAB'_RUBBER OXYGENASE CATALYTIC DOMAIN-CONTAINING PROTEIN"/>
    <property type="match status" value="1"/>
</dbReference>